<accession>A0AAD6AD65</accession>
<organism evidence="1 2">
    <name type="scientific">Pogonophryne albipinna</name>
    <dbReference type="NCBI Taxonomy" id="1090488"/>
    <lineage>
        <taxon>Eukaryota</taxon>
        <taxon>Metazoa</taxon>
        <taxon>Chordata</taxon>
        <taxon>Craniata</taxon>
        <taxon>Vertebrata</taxon>
        <taxon>Euteleostomi</taxon>
        <taxon>Actinopterygii</taxon>
        <taxon>Neopterygii</taxon>
        <taxon>Teleostei</taxon>
        <taxon>Neoteleostei</taxon>
        <taxon>Acanthomorphata</taxon>
        <taxon>Eupercaria</taxon>
        <taxon>Perciformes</taxon>
        <taxon>Notothenioidei</taxon>
        <taxon>Pogonophryne</taxon>
    </lineage>
</organism>
<evidence type="ECO:0000313" key="2">
    <source>
        <dbReference type="Proteomes" id="UP001219934"/>
    </source>
</evidence>
<reference evidence="1" key="1">
    <citation type="submission" date="2022-11" db="EMBL/GenBank/DDBJ databases">
        <title>Chromosome-level genome of Pogonophryne albipinna.</title>
        <authorList>
            <person name="Jo E."/>
        </authorList>
    </citation>
    <scope>NUCLEOTIDE SEQUENCE</scope>
    <source>
        <strain evidence="1">SGF0006</strain>
        <tissue evidence="1">Muscle</tissue>
    </source>
</reference>
<proteinExistence type="predicted"/>
<gene>
    <name evidence="1" type="ORF">JOQ06_027864</name>
</gene>
<protein>
    <submittedName>
        <fullName evidence="1">Uncharacterized protein</fullName>
    </submittedName>
</protein>
<sequence length="52" mass="5844">RHRSKEEAEQSGVCLPGALFSLAFTPTVGSHRCQTWLTSYCREQTRTSDCPD</sequence>
<name>A0AAD6AD65_9TELE</name>
<comment type="caution">
    <text evidence="1">The sequence shown here is derived from an EMBL/GenBank/DDBJ whole genome shotgun (WGS) entry which is preliminary data.</text>
</comment>
<keyword evidence="2" id="KW-1185">Reference proteome</keyword>
<dbReference type="AlphaFoldDB" id="A0AAD6AD65"/>
<evidence type="ECO:0000313" key="1">
    <source>
        <dbReference type="EMBL" id="KAJ4922607.1"/>
    </source>
</evidence>
<dbReference type="Proteomes" id="UP001219934">
    <property type="component" value="Unassembled WGS sequence"/>
</dbReference>
<feature type="non-terminal residue" evidence="1">
    <location>
        <position position="1"/>
    </location>
</feature>
<dbReference type="EMBL" id="JAPTMU010000064">
    <property type="protein sequence ID" value="KAJ4922607.1"/>
    <property type="molecule type" value="Genomic_DNA"/>
</dbReference>
<feature type="non-terminal residue" evidence="1">
    <location>
        <position position="52"/>
    </location>
</feature>